<feature type="transmembrane region" description="Helical" evidence="1">
    <location>
        <begin position="15"/>
        <end position="32"/>
    </location>
</feature>
<dbReference type="InParanoid" id="D2UX85"/>
<organism evidence="3">
    <name type="scientific">Naegleria gruberi</name>
    <name type="common">Amoeba</name>
    <dbReference type="NCBI Taxonomy" id="5762"/>
    <lineage>
        <taxon>Eukaryota</taxon>
        <taxon>Discoba</taxon>
        <taxon>Heterolobosea</taxon>
        <taxon>Tetramitia</taxon>
        <taxon>Eutetramitia</taxon>
        <taxon>Vahlkampfiidae</taxon>
        <taxon>Naegleria</taxon>
    </lineage>
</organism>
<evidence type="ECO:0000313" key="3">
    <source>
        <dbReference type="Proteomes" id="UP000006671"/>
    </source>
</evidence>
<name>D2UX85_NAEGR</name>
<evidence type="ECO:0000256" key="1">
    <source>
        <dbReference type="SAM" id="Phobius"/>
    </source>
</evidence>
<gene>
    <name evidence="2" type="ORF">NAEGRDRAFT_61673</name>
</gene>
<dbReference type="VEuPathDB" id="AmoebaDB:NAEGRDRAFT_61673"/>
<protein>
    <submittedName>
        <fullName evidence="2">Predicted protein</fullName>
    </submittedName>
</protein>
<keyword evidence="3" id="KW-1185">Reference proteome</keyword>
<keyword evidence="1" id="KW-1133">Transmembrane helix</keyword>
<dbReference type="KEGG" id="ngr:NAEGRDRAFT_61673"/>
<dbReference type="OrthoDB" id="10250183at2759"/>
<reference evidence="2 3" key="1">
    <citation type="journal article" date="2010" name="Cell">
        <title>The genome of Naegleria gruberi illuminates early eukaryotic versatility.</title>
        <authorList>
            <person name="Fritz-Laylin L.K."/>
            <person name="Prochnik S.E."/>
            <person name="Ginger M.L."/>
            <person name="Dacks J.B."/>
            <person name="Carpenter M.L."/>
            <person name="Field M.C."/>
            <person name="Kuo A."/>
            <person name="Paredez A."/>
            <person name="Chapman J."/>
            <person name="Pham J."/>
            <person name="Shu S."/>
            <person name="Neupane R."/>
            <person name="Cipriano M."/>
            <person name="Mancuso J."/>
            <person name="Tu H."/>
            <person name="Salamov A."/>
            <person name="Lindquist E."/>
            <person name="Shapiro H."/>
            <person name="Lucas S."/>
            <person name="Grigoriev I.V."/>
            <person name="Cande W.Z."/>
            <person name="Fulton C."/>
            <person name="Rokhsar D.S."/>
            <person name="Dawson S.C."/>
        </authorList>
    </citation>
    <scope>NUCLEOTIDE SEQUENCE [LARGE SCALE GENOMIC DNA]</scope>
    <source>
        <strain evidence="2 3">NEG-M</strain>
    </source>
</reference>
<accession>D2UX85</accession>
<keyword evidence="1" id="KW-0472">Membrane</keyword>
<dbReference type="GeneID" id="8863701"/>
<dbReference type="OMA" id="EMWAWYD"/>
<dbReference type="Proteomes" id="UP000006671">
    <property type="component" value="Unassembled WGS sequence"/>
</dbReference>
<evidence type="ECO:0000313" key="2">
    <source>
        <dbReference type="EMBL" id="EFC50585.1"/>
    </source>
</evidence>
<dbReference type="RefSeq" id="XP_002683329.1">
    <property type="nucleotide sequence ID" value="XM_002683283.1"/>
</dbReference>
<proteinExistence type="predicted"/>
<dbReference type="EMBL" id="GG738845">
    <property type="protein sequence ID" value="EFC50585.1"/>
    <property type="molecule type" value="Genomic_DNA"/>
</dbReference>
<sequence>MSINTNTFSYFMRKPAFQFAVIGGTLGLSFFINRAQKSMQGKTFENHVPTDEMWAWYDKHCARQGENQDIVMKDHSINIPHMMGRFDRRDEVDSNPFYLKK</sequence>
<dbReference type="AlphaFoldDB" id="D2UX85"/>
<keyword evidence="1" id="KW-0812">Transmembrane</keyword>